<keyword evidence="2" id="KW-1185">Reference proteome</keyword>
<gene>
    <name evidence="1" type="ORF">PCOR1329_LOCUS70936</name>
</gene>
<name>A0ABN9WVK9_9DINO</name>
<dbReference type="EMBL" id="CAUYUJ010019393">
    <property type="protein sequence ID" value="CAK0890834.1"/>
    <property type="molecule type" value="Genomic_DNA"/>
</dbReference>
<evidence type="ECO:0000313" key="2">
    <source>
        <dbReference type="Proteomes" id="UP001189429"/>
    </source>
</evidence>
<sequence>MAGPGRGDEGAPSLDINCVVDALQEQKAMLAQILERLPPARGDQHARFGPRIMDSHEVARSEVVQVELESKSTCGSGGEHAALADGVRAETPPQNPGPLQAIVSTGIRPIPPPCTGCKADALRGPLWPVPGRSWGRTESHAGRRAGAREARWEPREIGEFGVWALSLRSTGDRTTEDLRTLQLVPRGTVADTMWMIF</sequence>
<proteinExistence type="predicted"/>
<evidence type="ECO:0000313" key="1">
    <source>
        <dbReference type="EMBL" id="CAK0890834.1"/>
    </source>
</evidence>
<dbReference type="Proteomes" id="UP001189429">
    <property type="component" value="Unassembled WGS sequence"/>
</dbReference>
<accession>A0ABN9WVK9</accession>
<comment type="caution">
    <text evidence="1">The sequence shown here is derived from an EMBL/GenBank/DDBJ whole genome shotgun (WGS) entry which is preliminary data.</text>
</comment>
<organism evidence="1 2">
    <name type="scientific">Prorocentrum cordatum</name>
    <dbReference type="NCBI Taxonomy" id="2364126"/>
    <lineage>
        <taxon>Eukaryota</taxon>
        <taxon>Sar</taxon>
        <taxon>Alveolata</taxon>
        <taxon>Dinophyceae</taxon>
        <taxon>Prorocentrales</taxon>
        <taxon>Prorocentraceae</taxon>
        <taxon>Prorocentrum</taxon>
    </lineage>
</organism>
<protein>
    <submittedName>
        <fullName evidence="1">Uncharacterized protein</fullName>
    </submittedName>
</protein>
<reference evidence="1" key="1">
    <citation type="submission" date="2023-10" db="EMBL/GenBank/DDBJ databases">
        <authorList>
            <person name="Chen Y."/>
            <person name="Shah S."/>
            <person name="Dougan E. K."/>
            <person name="Thang M."/>
            <person name="Chan C."/>
        </authorList>
    </citation>
    <scope>NUCLEOTIDE SEQUENCE [LARGE SCALE GENOMIC DNA]</scope>
</reference>